<gene>
    <name evidence="2" type="ORF">EI16_08195</name>
</gene>
<comment type="caution">
    <text evidence="2">The sequence shown here is derived from an EMBL/GenBank/DDBJ whole genome shotgun (WGS) entry which is preliminary data.</text>
</comment>
<evidence type="ECO:0000256" key="1">
    <source>
        <dbReference type="SAM" id="SignalP"/>
    </source>
</evidence>
<organism evidence="2 3">
    <name type="scientific">Hydrogenovibrio marinus</name>
    <dbReference type="NCBI Taxonomy" id="28885"/>
    <lineage>
        <taxon>Bacteria</taxon>
        <taxon>Pseudomonadati</taxon>
        <taxon>Pseudomonadota</taxon>
        <taxon>Gammaproteobacteria</taxon>
        <taxon>Thiotrichales</taxon>
        <taxon>Piscirickettsiaceae</taxon>
        <taxon>Hydrogenovibrio</taxon>
    </lineage>
</organism>
<evidence type="ECO:0000313" key="2">
    <source>
        <dbReference type="EMBL" id="KDN96249.1"/>
    </source>
</evidence>
<name>A0A066ZVG7_HYDMR</name>
<dbReference type="STRING" id="28885.EI16_08195"/>
<keyword evidence="1" id="KW-0732">Signal</keyword>
<dbReference type="EMBL" id="JMIU01000001">
    <property type="protein sequence ID" value="KDN96249.1"/>
    <property type="molecule type" value="Genomic_DNA"/>
</dbReference>
<proteinExistence type="predicted"/>
<protein>
    <submittedName>
        <fullName evidence="2">Uncharacterized protein</fullName>
    </submittedName>
</protein>
<feature type="non-terminal residue" evidence="2">
    <location>
        <position position="231"/>
    </location>
</feature>
<reference evidence="2 3" key="1">
    <citation type="submission" date="2014-04" db="EMBL/GenBank/DDBJ databases">
        <title>Draft genome sequence of Hydrogenovibrio marinus MH-110, a model organism for aerobic H2 metabolism.</title>
        <authorList>
            <person name="Cha H.J."/>
            <person name="Jo B.H."/>
            <person name="Hwang B.H."/>
        </authorList>
    </citation>
    <scope>NUCLEOTIDE SEQUENCE [LARGE SCALE GENOMIC DNA]</scope>
    <source>
        <strain evidence="2 3">MH-110</strain>
    </source>
</reference>
<dbReference type="Proteomes" id="UP000027341">
    <property type="component" value="Unassembled WGS sequence"/>
</dbReference>
<accession>A0A066ZVG7</accession>
<sequence length="231" mass="25312">MWTLKHPLSFCLLAIEILGYTSASWASPQFTGRVAVLGALAHADADQAGGNGKDAYLNANQQGLRLMLDDTSAQDQWSIHLRTVRQYVENYPISNLHSSDLFRAKTLSDDWTDTSPNTQTKIGYEIDRAVYKAQIPQIAKLFGDASASASIGRQPIDWGAGRFWQPMNVFGSFAPTDLDTDFKPGIDAATFDFYPSAFSSLTAAYVFSSDAQTLSKGKNNVALHYRAQVGD</sequence>
<feature type="signal peptide" evidence="1">
    <location>
        <begin position="1"/>
        <end position="26"/>
    </location>
</feature>
<feature type="chain" id="PRO_5001636843" evidence="1">
    <location>
        <begin position="27"/>
        <end position="231"/>
    </location>
</feature>
<dbReference type="RefSeq" id="WP_035629036.1">
    <property type="nucleotide sequence ID" value="NZ_JMIU01000001.1"/>
</dbReference>
<evidence type="ECO:0000313" key="3">
    <source>
        <dbReference type="Proteomes" id="UP000027341"/>
    </source>
</evidence>
<keyword evidence="3" id="KW-1185">Reference proteome</keyword>
<dbReference type="AlphaFoldDB" id="A0A066ZVG7"/>